<sequence>MAKFTLELRTLADDPNFNIFGFPYNFVDEDLKGVFEQRFIEHFYFHEIGFETVRRFQQRLMATLNRIAPYYTQLYQTELASKKIDFLLNKDLKETFIRELVTENNKNQLNENVSNIIGSDNSKNEIVNTENSTSSSDNKESSIDGALAHVSEGYLTNQNIESIKANSNSNNISTNSSTNNSNSNSNGKLKEDEKGKELEKTELVSQGNIGVTSSAELLEKWRSVLINIFEMYLEECEPLFMMVM</sequence>
<protein>
    <recommendedName>
        <fullName evidence="4">Collar protein</fullName>
    </recommendedName>
</protein>
<gene>
    <name evidence="2" type="ORF">susfortuna_gp16</name>
</gene>
<evidence type="ECO:0000313" key="3">
    <source>
        <dbReference type="Proteomes" id="UP000262963"/>
    </source>
</evidence>
<evidence type="ECO:0000256" key="1">
    <source>
        <dbReference type="SAM" id="MobiDB-lite"/>
    </source>
</evidence>
<organism evidence="2 3">
    <name type="scientific">Clostridium phage susfortuna</name>
    <dbReference type="NCBI Taxonomy" id="2316154"/>
    <lineage>
        <taxon>Viruses</taxon>
        <taxon>Duplodnaviria</taxon>
        <taxon>Heunggongvirae</taxon>
        <taxon>Uroviricota</taxon>
        <taxon>Caudoviricetes</taxon>
        <taxon>Guelinviridae</taxon>
        <taxon>Susfortunavirus</taxon>
        <taxon>Susfortunavirus susfortuna</taxon>
    </lineage>
</organism>
<feature type="region of interest" description="Disordered" evidence="1">
    <location>
        <begin position="112"/>
        <end position="142"/>
    </location>
</feature>
<dbReference type="Proteomes" id="UP000262963">
    <property type="component" value="Segment"/>
</dbReference>
<feature type="compositionally biased region" description="Polar residues" evidence="1">
    <location>
        <begin position="112"/>
        <end position="127"/>
    </location>
</feature>
<dbReference type="EMBL" id="MH393889">
    <property type="protein sequence ID" value="AXY86156.1"/>
    <property type="molecule type" value="Genomic_DNA"/>
</dbReference>
<reference evidence="3" key="1">
    <citation type="submission" date="2018-05" db="EMBL/GenBank/DDBJ databases">
        <title>Novel Clostridium perfringens phage susfortuna.</title>
        <authorList>
            <person name="Kot W."/>
            <person name="Ploeger M."/>
            <person name="Pedersen J."/>
            <person name="Hansen L.H."/>
        </authorList>
    </citation>
    <scope>NUCLEOTIDE SEQUENCE [LARGE SCALE GENOMIC DNA]</scope>
</reference>
<feature type="compositionally biased region" description="Basic and acidic residues" evidence="1">
    <location>
        <begin position="188"/>
        <end position="198"/>
    </location>
</feature>
<name>A0A385IRR6_9CAUD</name>
<feature type="region of interest" description="Disordered" evidence="1">
    <location>
        <begin position="166"/>
        <end position="198"/>
    </location>
</feature>
<feature type="compositionally biased region" description="Low complexity" evidence="1">
    <location>
        <begin position="166"/>
        <end position="186"/>
    </location>
</feature>
<evidence type="ECO:0000313" key="2">
    <source>
        <dbReference type="EMBL" id="AXY86156.1"/>
    </source>
</evidence>
<accession>A0A385IRR6</accession>
<proteinExistence type="predicted"/>
<evidence type="ECO:0008006" key="4">
    <source>
        <dbReference type="Google" id="ProtNLM"/>
    </source>
</evidence>
<keyword evidence="3" id="KW-1185">Reference proteome</keyword>